<gene>
    <name evidence="2" type="ORF">PHYEVI_LOCUS19</name>
</gene>
<dbReference type="EMBL" id="OU900094">
    <property type="protein sequence ID" value="CAG9853542.1"/>
    <property type="molecule type" value="Genomic_DNA"/>
</dbReference>
<accession>A0A9N9T930</accession>
<name>A0A9N9T930_PHYSR</name>
<dbReference type="Proteomes" id="UP001153712">
    <property type="component" value="Chromosome 1"/>
</dbReference>
<protein>
    <submittedName>
        <fullName evidence="2">Uncharacterized protein</fullName>
    </submittedName>
</protein>
<dbReference type="InterPro" id="IPR002347">
    <property type="entry name" value="SDR_fam"/>
</dbReference>
<reference evidence="2" key="1">
    <citation type="submission" date="2022-01" db="EMBL/GenBank/DDBJ databases">
        <authorList>
            <person name="King R."/>
        </authorList>
    </citation>
    <scope>NUCLEOTIDE SEQUENCE</scope>
</reference>
<evidence type="ECO:0000313" key="2">
    <source>
        <dbReference type="EMBL" id="CAG9853542.1"/>
    </source>
</evidence>
<dbReference type="PANTHER" id="PTHR43157">
    <property type="entry name" value="PHOSPHATIDYLINOSITOL-GLYCAN BIOSYNTHESIS CLASS F PROTEIN-RELATED"/>
    <property type="match status" value="1"/>
</dbReference>
<dbReference type="GO" id="GO:0016491">
    <property type="term" value="F:oxidoreductase activity"/>
    <property type="evidence" value="ECO:0007669"/>
    <property type="project" value="UniProtKB-KW"/>
</dbReference>
<dbReference type="SUPFAM" id="SSF51735">
    <property type="entry name" value="NAD(P)-binding Rossmann-fold domains"/>
    <property type="match status" value="3"/>
</dbReference>
<dbReference type="PRINTS" id="PR00081">
    <property type="entry name" value="GDHRDH"/>
</dbReference>
<dbReference type="AlphaFoldDB" id="A0A9N9T930"/>
<evidence type="ECO:0000256" key="1">
    <source>
        <dbReference type="ARBA" id="ARBA00023002"/>
    </source>
</evidence>
<evidence type="ECO:0000313" key="3">
    <source>
        <dbReference type="Proteomes" id="UP001153712"/>
    </source>
</evidence>
<dbReference type="CDD" id="cd05233">
    <property type="entry name" value="SDR_c"/>
    <property type="match status" value="1"/>
</dbReference>
<keyword evidence="3" id="KW-1185">Reference proteome</keyword>
<dbReference type="Gene3D" id="3.40.50.720">
    <property type="entry name" value="NAD(P)-binding Rossmann-like Domain"/>
    <property type="match status" value="3"/>
</dbReference>
<dbReference type="InterPro" id="IPR036291">
    <property type="entry name" value="NAD(P)-bd_dom_sf"/>
</dbReference>
<sequence>MLTLVVILISLFLIAAFLNVYLSKAAFLDIKSNVCLVNRTALVTGGSAGIGYQFVLKLAARGCRVIIADIVVNEGIKESIIKETHNSNIVLHYVDFSSFASVRKLADELKRTEEKIDILVNNAGIGLCTDKLTEDGLNLTMQVNYYSHFLITHLLIDLIKKSDYKRILFTSSLLCYSHLLYSGNVTSQEIKNLPYYLRLFDYSATKFLAVVAAKMFAKKLSKWNIMCNAYHPGAAKTAIWLNTEDIIKGIGYQIVLKLAARGCRVIIADIVVNDKIKESIIKETHNTNIVLHYVDFSSFASIRKFADELRRTEEKIDILVNNVGIGLCTDKLTEDGLNLTMQDAVKACTTGVELAISDKFKNTTGQFYGLGFQIALKLSSRGCRVLIADKLVNPEIKNAIIDATGNPDVILHQVDFGSFKSVRELVKVLKKSESKLDILINNVGIGICSEKPTEDGLNLTMQVNYYSPFLLTHLLVDLLKKSHQGRVLFTASIASYLHILHQGSITSSTIRNPPSFFRVFDYPNSKFCDVVAAKMFARKLKRWNITSNVYHPGLANTSMWSTSQSQMHGIFGTITSYIALTPIHALFGIDADRACQAAVELSISKEFSYVSGIFFGKYFPNFVPRATDDEELCSKIWQATENIVKLKPEEKLQ</sequence>
<dbReference type="PANTHER" id="PTHR43157:SF31">
    <property type="entry name" value="PHOSPHATIDYLINOSITOL-GLYCAN BIOSYNTHESIS CLASS F PROTEIN"/>
    <property type="match status" value="1"/>
</dbReference>
<proteinExistence type="predicted"/>
<dbReference type="Pfam" id="PF00106">
    <property type="entry name" value="adh_short"/>
    <property type="match status" value="3"/>
</dbReference>
<keyword evidence="1" id="KW-0560">Oxidoreductase</keyword>
<organism evidence="2 3">
    <name type="scientific">Phyllotreta striolata</name>
    <name type="common">Striped flea beetle</name>
    <name type="synonym">Crioceris striolata</name>
    <dbReference type="NCBI Taxonomy" id="444603"/>
    <lineage>
        <taxon>Eukaryota</taxon>
        <taxon>Metazoa</taxon>
        <taxon>Ecdysozoa</taxon>
        <taxon>Arthropoda</taxon>
        <taxon>Hexapoda</taxon>
        <taxon>Insecta</taxon>
        <taxon>Pterygota</taxon>
        <taxon>Neoptera</taxon>
        <taxon>Endopterygota</taxon>
        <taxon>Coleoptera</taxon>
        <taxon>Polyphaga</taxon>
        <taxon>Cucujiformia</taxon>
        <taxon>Chrysomeloidea</taxon>
        <taxon>Chrysomelidae</taxon>
        <taxon>Galerucinae</taxon>
        <taxon>Alticini</taxon>
        <taxon>Phyllotreta</taxon>
    </lineage>
</organism>